<evidence type="ECO:0000313" key="3">
    <source>
        <dbReference type="EMBL" id="KUJ24218.1"/>
    </source>
</evidence>
<feature type="compositionally biased region" description="Acidic residues" evidence="1">
    <location>
        <begin position="60"/>
        <end position="73"/>
    </location>
</feature>
<dbReference type="Proteomes" id="UP000070700">
    <property type="component" value="Unassembled WGS sequence"/>
</dbReference>
<gene>
    <name evidence="3" type="ORF">LY89DRAFT_776372</name>
</gene>
<dbReference type="InParanoid" id="A0A194XVG5"/>
<accession>A0A194XVG5</accession>
<feature type="signal peptide" evidence="2">
    <location>
        <begin position="1"/>
        <end position="21"/>
    </location>
</feature>
<evidence type="ECO:0000313" key="4">
    <source>
        <dbReference type="Proteomes" id="UP000070700"/>
    </source>
</evidence>
<dbReference type="RefSeq" id="XP_018078573.1">
    <property type="nucleotide sequence ID" value="XM_018222035.1"/>
</dbReference>
<evidence type="ECO:0000256" key="2">
    <source>
        <dbReference type="SAM" id="SignalP"/>
    </source>
</evidence>
<feature type="compositionally biased region" description="Gly residues" evidence="1">
    <location>
        <begin position="95"/>
        <end position="105"/>
    </location>
</feature>
<dbReference type="KEGG" id="psco:LY89DRAFT_776372"/>
<dbReference type="EMBL" id="KQ947404">
    <property type="protein sequence ID" value="KUJ24218.1"/>
    <property type="molecule type" value="Genomic_DNA"/>
</dbReference>
<proteinExistence type="predicted"/>
<name>A0A194XVG5_MOLSC</name>
<organism evidence="3 4">
    <name type="scientific">Mollisia scopiformis</name>
    <name type="common">Conifer needle endophyte fungus</name>
    <name type="synonym">Phialocephala scopiformis</name>
    <dbReference type="NCBI Taxonomy" id="149040"/>
    <lineage>
        <taxon>Eukaryota</taxon>
        <taxon>Fungi</taxon>
        <taxon>Dikarya</taxon>
        <taxon>Ascomycota</taxon>
        <taxon>Pezizomycotina</taxon>
        <taxon>Leotiomycetes</taxon>
        <taxon>Helotiales</taxon>
        <taxon>Mollisiaceae</taxon>
        <taxon>Mollisia</taxon>
    </lineage>
</organism>
<feature type="compositionally biased region" description="Basic and acidic residues" evidence="1">
    <location>
        <begin position="106"/>
        <end position="115"/>
    </location>
</feature>
<feature type="chain" id="PRO_5008268693" evidence="2">
    <location>
        <begin position="22"/>
        <end position="198"/>
    </location>
</feature>
<evidence type="ECO:0000256" key="1">
    <source>
        <dbReference type="SAM" id="MobiDB-lite"/>
    </source>
</evidence>
<dbReference type="GeneID" id="28831761"/>
<protein>
    <submittedName>
        <fullName evidence="3">Uncharacterized protein</fullName>
    </submittedName>
</protein>
<dbReference type="AlphaFoldDB" id="A0A194XVG5"/>
<sequence length="198" mass="20963">MLVQNILLCIAALGASPLAMAAPLAIPDNEIAPRNALLPTLPIVAPVLTEERDVQFKRDDDDDHDGDDDDDDDDKNKDKGKGHGGGYNGYRGKPGKGGKGGQGGEGGKHYKRDDVLEADDTADVAAEGDDDMVKTNGEWYGHGGHGGGWGGWSGKHWRREDKDEADVGVNEAVRGYGKHGHGGYGGGYGYGKRGHHYG</sequence>
<feature type="region of interest" description="Disordered" evidence="1">
    <location>
        <begin position="52"/>
        <end position="116"/>
    </location>
</feature>
<keyword evidence="4" id="KW-1185">Reference proteome</keyword>
<reference evidence="3 4" key="1">
    <citation type="submission" date="2015-10" db="EMBL/GenBank/DDBJ databases">
        <title>Full genome of DAOMC 229536 Phialocephala scopiformis, a fungal endophyte of spruce producing the potent anti-insectan compound rugulosin.</title>
        <authorList>
            <consortium name="DOE Joint Genome Institute"/>
            <person name="Walker A.K."/>
            <person name="Frasz S.L."/>
            <person name="Seifert K.A."/>
            <person name="Miller J.D."/>
            <person name="Mondo S.J."/>
            <person name="Labutti K."/>
            <person name="Lipzen A."/>
            <person name="Dockter R."/>
            <person name="Kennedy M."/>
            <person name="Grigoriev I.V."/>
            <person name="Spatafora J.W."/>
        </authorList>
    </citation>
    <scope>NUCLEOTIDE SEQUENCE [LARGE SCALE GENOMIC DNA]</scope>
    <source>
        <strain evidence="3 4">CBS 120377</strain>
    </source>
</reference>
<keyword evidence="2" id="KW-0732">Signal</keyword>